<dbReference type="GO" id="GO:0009733">
    <property type="term" value="P:response to auxin"/>
    <property type="evidence" value="ECO:0007669"/>
    <property type="project" value="InterPro"/>
</dbReference>
<evidence type="ECO:0000256" key="2">
    <source>
        <dbReference type="SAM" id="MobiDB-lite"/>
    </source>
</evidence>
<reference evidence="3" key="1">
    <citation type="submission" date="2022-04" db="EMBL/GenBank/DDBJ databases">
        <title>A functionally conserved STORR gene fusion in Papaver species that diverged 16.8 million years ago.</title>
        <authorList>
            <person name="Catania T."/>
        </authorList>
    </citation>
    <scope>NUCLEOTIDE SEQUENCE</scope>
    <source>
        <strain evidence="3">S-188037</strain>
    </source>
</reference>
<evidence type="ECO:0000313" key="3">
    <source>
        <dbReference type="EMBL" id="KAI3917956.1"/>
    </source>
</evidence>
<dbReference type="Proteomes" id="UP001202328">
    <property type="component" value="Unassembled WGS sequence"/>
</dbReference>
<name>A0AAD4XJP7_9MAGN</name>
<dbReference type="PANTHER" id="PTHR31374:SF228">
    <property type="entry name" value="SAUR FAMILY PROTEIN"/>
    <property type="match status" value="1"/>
</dbReference>
<comment type="similarity">
    <text evidence="1">Belongs to the ARG7 family.</text>
</comment>
<dbReference type="AlphaFoldDB" id="A0AAD4XJP7"/>
<dbReference type="Pfam" id="PF02519">
    <property type="entry name" value="Auxin_inducible"/>
    <property type="match status" value="1"/>
</dbReference>
<proteinExistence type="inferred from homology"/>
<feature type="compositionally biased region" description="Low complexity" evidence="2">
    <location>
        <begin position="91"/>
        <end position="102"/>
    </location>
</feature>
<organism evidence="3 4">
    <name type="scientific">Papaver atlanticum</name>
    <dbReference type="NCBI Taxonomy" id="357466"/>
    <lineage>
        <taxon>Eukaryota</taxon>
        <taxon>Viridiplantae</taxon>
        <taxon>Streptophyta</taxon>
        <taxon>Embryophyta</taxon>
        <taxon>Tracheophyta</taxon>
        <taxon>Spermatophyta</taxon>
        <taxon>Magnoliopsida</taxon>
        <taxon>Ranunculales</taxon>
        <taxon>Papaveraceae</taxon>
        <taxon>Papaveroideae</taxon>
        <taxon>Papaver</taxon>
    </lineage>
</organism>
<gene>
    <name evidence="3" type="ORF">MKW98_000190</name>
</gene>
<protein>
    <submittedName>
        <fullName evidence="3">Uncharacterized protein</fullName>
    </submittedName>
</protein>
<sequence length="108" mass="12485">MQDEKKMKVKKGCVAVHVGLEGEDGGFQRFVIPISCLYHPLFKRLLDKTYEVYGYHSNGPLTLPCSVDDFLHLRWRIQRETSSSSHHHQHNNSNHQCHRSSSFPFSSC</sequence>
<dbReference type="InterPro" id="IPR003676">
    <property type="entry name" value="SAUR_fam"/>
</dbReference>
<feature type="region of interest" description="Disordered" evidence="2">
    <location>
        <begin position="82"/>
        <end position="108"/>
    </location>
</feature>
<dbReference type="PANTHER" id="PTHR31374">
    <property type="entry name" value="AUXIN-INDUCED PROTEIN-LIKE-RELATED"/>
    <property type="match status" value="1"/>
</dbReference>
<accession>A0AAD4XJP7</accession>
<keyword evidence="4" id="KW-1185">Reference proteome</keyword>
<evidence type="ECO:0000256" key="1">
    <source>
        <dbReference type="ARBA" id="ARBA00006974"/>
    </source>
</evidence>
<evidence type="ECO:0000313" key="4">
    <source>
        <dbReference type="Proteomes" id="UP001202328"/>
    </source>
</evidence>
<dbReference type="EMBL" id="JAJJMB010008958">
    <property type="protein sequence ID" value="KAI3917956.1"/>
    <property type="molecule type" value="Genomic_DNA"/>
</dbReference>
<comment type="caution">
    <text evidence="3">The sequence shown here is derived from an EMBL/GenBank/DDBJ whole genome shotgun (WGS) entry which is preliminary data.</text>
</comment>